<organism evidence="2 3">
    <name type="scientific">Dispira parvispora</name>
    <dbReference type="NCBI Taxonomy" id="1520584"/>
    <lineage>
        <taxon>Eukaryota</taxon>
        <taxon>Fungi</taxon>
        <taxon>Fungi incertae sedis</taxon>
        <taxon>Zoopagomycota</taxon>
        <taxon>Kickxellomycotina</taxon>
        <taxon>Dimargaritomycetes</taxon>
        <taxon>Dimargaritales</taxon>
        <taxon>Dimargaritaceae</taxon>
        <taxon>Dispira</taxon>
    </lineage>
</organism>
<dbReference type="PANTHER" id="PTHR24030">
    <property type="entry name" value="PROTEIN CMSS1"/>
    <property type="match status" value="1"/>
</dbReference>
<evidence type="ECO:0000256" key="1">
    <source>
        <dbReference type="SAM" id="MobiDB-lite"/>
    </source>
</evidence>
<comment type="caution">
    <text evidence="2">The sequence shown here is derived from an EMBL/GenBank/DDBJ whole genome shotgun (WGS) entry which is preliminary data.</text>
</comment>
<feature type="compositionally biased region" description="Basic residues" evidence="1">
    <location>
        <begin position="57"/>
        <end position="70"/>
    </location>
</feature>
<accession>A0A9W8ATV3</accession>
<proteinExistence type="predicted"/>
<dbReference type="AlphaFoldDB" id="A0A9W8ATV3"/>
<dbReference type="EMBL" id="JANBPY010000507">
    <property type="protein sequence ID" value="KAJ1966498.1"/>
    <property type="molecule type" value="Genomic_DNA"/>
</dbReference>
<keyword evidence="3" id="KW-1185">Reference proteome</keyword>
<reference evidence="2" key="1">
    <citation type="submission" date="2022-07" db="EMBL/GenBank/DDBJ databases">
        <title>Phylogenomic reconstructions and comparative analyses of Kickxellomycotina fungi.</title>
        <authorList>
            <person name="Reynolds N.K."/>
            <person name="Stajich J.E."/>
            <person name="Barry K."/>
            <person name="Grigoriev I.V."/>
            <person name="Crous P."/>
            <person name="Smith M.E."/>
        </authorList>
    </citation>
    <scope>NUCLEOTIDE SEQUENCE</scope>
    <source>
        <strain evidence="2">RSA 1196</strain>
    </source>
</reference>
<evidence type="ECO:0000313" key="2">
    <source>
        <dbReference type="EMBL" id="KAJ1966498.1"/>
    </source>
</evidence>
<dbReference type="OrthoDB" id="1929311at2759"/>
<feature type="compositionally biased region" description="Acidic residues" evidence="1">
    <location>
        <begin position="8"/>
        <end position="22"/>
    </location>
</feature>
<feature type="compositionally biased region" description="Low complexity" evidence="1">
    <location>
        <begin position="39"/>
        <end position="53"/>
    </location>
</feature>
<dbReference type="GO" id="GO:0030686">
    <property type="term" value="C:90S preribosome"/>
    <property type="evidence" value="ECO:0007669"/>
    <property type="project" value="TreeGrafter"/>
</dbReference>
<feature type="region of interest" description="Disordered" evidence="1">
    <location>
        <begin position="1"/>
        <end position="86"/>
    </location>
</feature>
<name>A0A9W8ATV3_9FUNG</name>
<dbReference type="InterPro" id="IPR032704">
    <property type="entry name" value="Cms1"/>
</dbReference>
<evidence type="ECO:0000313" key="3">
    <source>
        <dbReference type="Proteomes" id="UP001150925"/>
    </source>
</evidence>
<gene>
    <name evidence="2" type="primary">cms1</name>
    <name evidence="2" type="ORF">IWQ62_002415</name>
</gene>
<dbReference type="Proteomes" id="UP001150925">
    <property type="component" value="Unassembled WGS sequence"/>
</dbReference>
<dbReference type="InterPro" id="IPR027417">
    <property type="entry name" value="P-loop_NTPase"/>
</dbReference>
<feature type="compositionally biased region" description="Polar residues" evidence="1">
    <location>
        <begin position="77"/>
        <end position="86"/>
    </location>
</feature>
<protein>
    <submittedName>
        <fullName evidence="2">Protein cms1</fullName>
    </submittedName>
</protein>
<sequence length="276" mass="30886">MTKRPLDDVETLDDGLEYDVDDGLTAGGDVVVADSPQSPTTNIPDTLDTNTDDPTPKKKKNKKKNKKPRKSIFSDPSVAQASSSDQSEFMTKKLLQTYTDLSMLELQDKIFRPDFFLESCQFPAPREPTQFGEWVRQLDQIDLATTDLEVKGSPKVLIITGAALRAVELVAATRKVVPESKVAKLFARHIKVSEQERFLKSTVVGAAVGTPNRILKLLDASALSLEHTTLVVMDCFRDLKDRMIVDMPECAKDLFTIYLQYLHTPLENNKLRLALF</sequence>
<dbReference type="Pfam" id="PF14617">
    <property type="entry name" value="CMS1"/>
    <property type="match status" value="1"/>
</dbReference>
<dbReference type="PANTHER" id="PTHR24030:SF0">
    <property type="entry name" value="PROTEIN CMSS1"/>
    <property type="match status" value="1"/>
</dbReference>
<dbReference type="Gene3D" id="3.40.50.300">
    <property type="entry name" value="P-loop containing nucleotide triphosphate hydrolases"/>
    <property type="match status" value="1"/>
</dbReference>
<dbReference type="GO" id="GO:0005634">
    <property type="term" value="C:nucleus"/>
    <property type="evidence" value="ECO:0007669"/>
    <property type="project" value="TreeGrafter"/>
</dbReference>